<dbReference type="AlphaFoldDB" id="A0A5E4B5H9"/>
<feature type="compositionally biased region" description="Basic and acidic residues" evidence="1">
    <location>
        <begin position="83"/>
        <end position="94"/>
    </location>
</feature>
<keyword evidence="3" id="KW-1185">Reference proteome</keyword>
<reference evidence="2" key="1">
    <citation type="submission" date="2019-04" db="EMBL/GenBank/DDBJ databases">
        <authorList>
            <person name="Alioto T."/>
            <person name="Alioto T."/>
        </authorList>
    </citation>
    <scope>NUCLEOTIDE SEQUENCE [LARGE SCALE GENOMIC DNA]</scope>
</reference>
<evidence type="ECO:0000313" key="2">
    <source>
        <dbReference type="EMBL" id="VTJ64948.1"/>
    </source>
</evidence>
<dbReference type="EMBL" id="CABDUW010000288">
    <property type="protein sequence ID" value="VTJ64948.1"/>
    <property type="molecule type" value="Genomic_DNA"/>
</dbReference>
<feature type="region of interest" description="Disordered" evidence="1">
    <location>
        <begin position="35"/>
        <end position="62"/>
    </location>
</feature>
<feature type="compositionally biased region" description="Basic and acidic residues" evidence="1">
    <location>
        <begin position="37"/>
        <end position="46"/>
    </location>
</feature>
<gene>
    <name evidence="2" type="ORF">MONAX_5E013758</name>
</gene>
<accession>A0A5E4B5H9</accession>
<comment type="caution">
    <text evidence="2">The sequence shown here is derived from an EMBL/GenBank/DDBJ whole genome shotgun (WGS) entry which is preliminary data.</text>
</comment>
<name>A0A5E4B5H9_MARMO</name>
<dbReference type="Proteomes" id="UP000335636">
    <property type="component" value="Unassembled WGS sequence"/>
</dbReference>
<proteinExistence type="predicted"/>
<protein>
    <submittedName>
        <fullName evidence="2">Uncharacterized protein</fullName>
    </submittedName>
</protein>
<evidence type="ECO:0000313" key="3">
    <source>
        <dbReference type="Proteomes" id="UP000335636"/>
    </source>
</evidence>
<feature type="region of interest" description="Disordered" evidence="1">
    <location>
        <begin position="74"/>
        <end position="119"/>
    </location>
</feature>
<sequence length="119" mass="12802">MGRVTRYSFYQGNQRLPPVPGSLRPLPGLVGRCTLRGGREARRPVAPEHGGPRGRATSRRGLCNEAGWDGFRRVRGKPGPAAEEERCSRVEMDPGRGPASSAHATRACDRAGAATPELE</sequence>
<evidence type="ECO:0000256" key="1">
    <source>
        <dbReference type="SAM" id="MobiDB-lite"/>
    </source>
</evidence>
<organism evidence="2 3">
    <name type="scientific">Marmota monax</name>
    <name type="common">Woodchuck</name>
    <dbReference type="NCBI Taxonomy" id="9995"/>
    <lineage>
        <taxon>Eukaryota</taxon>
        <taxon>Metazoa</taxon>
        <taxon>Chordata</taxon>
        <taxon>Craniata</taxon>
        <taxon>Vertebrata</taxon>
        <taxon>Euteleostomi</taxon>
        <taxon>Mammalia</taxon>
        <taxon>Eutheria</taxon>
        <taxon>Euarchontoglires</taxon>
        <taxon>Glires</taxon>
        <taxon>Rodentia</taxon>
        <taxon>Sciuromorpha</taxon>
        <taxon>Sciuridae</taxon>
        <taxon>Xerinae</taxon>
        <taxon>Marmotini</taxon>
        <taxon>Marmota</taxon>
    </lineage>
</organism>